<feature type="transmembrane region" description="Helical" evidence="1">
    <location>
        <begin position="93"/>
        <end position="118"/>
    </location>
</feature>
<evidence type="ECO:0000313" key="2">
    <source>
        <dbReference type="EMBL" id="MCJ8503178.1"/>
    </source>
</evidence>
<protein>
    <submittedName>
        <fullName evidence="2">Uncharacterized protein</fullName>
    </submittedName>
</protein>
<feature type="transmembrane region" description="Helical" evidence="1">
    <location>
        <begin position="5"/>
        <end position="22"/>
    </location>
</feature>
<dbReference type="EMBL" id="JALJRB010000059">
    <property type="protein sequence ID" value="MCJ8503178.1"/>
    <property type="molecule type" value="Genomic_DNA"/>
</dbReference>
<feature type="transmembrane region" description="Helical" evidence="1">
    <location>
        <begin position="177"/>
        <end position="197"/>
    </location>
</feature>
<keyword evidence="1" id="KW-1133">Transmembrane helix</keyword>
<feature type="transmembrane region" description="Helical" evidence="1">
    <location>
        <begin position="139"/>
        <end position="157"/>
    </location>
</feature>
<organism evidence="2 3">
    <name type="scientific">Desulfatitalea alkaliphila</name>
    <dbReference type="NCBI Taxonomy" id="2929485"/>
    <lineage>
        <taxon>Bacteria</taxon>
        <taxon>Pseudomonadati</taxon>
        <taxon>Thermodesulfobacteriota</taxon>
        <taxon>Desulfobacteria</taxon>
        <taxon>Desulfobacterales</taxon>
        <taxon>Desulfosarcinaceae</taxon>
        <taxon>Desulfatitalea</taxon>
    </lineage>
</organism>
<keyword evidence="1" id="KW-0472">Membrane</keyword>
<feature type="transmembrane region" description="Helical" evidence="1">
    <location>
        <begin position="34"/>
        <end position="53"/>
    </location>
</feature>
<dbReference type="RefSeq" id="WP_246915170.1">
    <property type="nucleotide sequence ID" value="NZ_JALJRB010000059.1"/>
</dbReference>
<dbReference type="Proteomes" id="UP001165427">
    <property type="component" value="Unassembled WGS sequence"/>
</dbReference>
<feature type="transmembrane region" description="Helical" evidence="1">
    <location>
        <begin position="243"/>
        <end position="263"/>
    </location>
</feature>
<name>A0AA41R7U3_9BACT</name>
<gene>
    <name evidence="2" type="ORF">MRX98_21575</name>
</gene>
<reference evidence="2" key="1">
    <citation type="submission" date="2022-04" db="EMBL/GenBank/DDBJ databases">
        <title>Desulfatitalea alkaliphila sp. nov., a novel anaerobic sulfate-reducing bacterium isolated from terrestrial mud volcano, Taman Peninsula, Russia.</title>
        <authorList>
            <person name="Khomyakova M.A."/>
            <person name="Merkel A.Y."/>
            <person name="Slobodkin A.I."/>
        </authorList>
    </citation>
    <scope>NUCLEOTIDE SEQUENCE</scope>
    <source>
        <strain evidence="2">M08but</strain>
    </source>
</reference>
<sequence>MGKIINICCCAIFMVLWLLYFLSMEVPNWKTSRYLGGMAILFYLLPIIIFAIIKFSKYALILWSALMFFSIIIFINHLHGYLLYNHVAPPNLILAYIIVSMPAYFGAAGYTAIIMCVFKMGSIYDYQDPSEGFKELIGLSIYTMMPSFAAMLATFSAKPMVVHVVNRNFALNVGYEYIISAFIVALIYFVYETLIISDESINYYAKPFKRISNYTIPMVKRYCIIGLPAFALISFALELFRRANWLIWGQSMILFYVGAYLMFKFGKVLFVPLPTSGIRPNNLYPYLPRMRSKKKIFTMIFFVGLYGAVFHILFW</sequence>
<keyword evidence="1" id="KW-0812">Transmembrane</keyword>
<feature type="transmembrane region" description="Helical" evidence="1">
    <location>
        <begin position="218"/>
        <end position="237"/>
    </location>
</feature>
<accession>A0AA41R7U3</accession>
<comment type="caution">
    <text evidence="2">The sequence shown here is derived from an EMBL/GenBank/DDBJ whole genome shotgun (WGS) entry which is preliminary data.</text>
</comment>
<evidence type="ECO:0000256" key="1">
    <source>
        <dbReference type="SAM" id="Phobius"/>
    </source>
</evidence>
<proteinExistence type="predicted"/>
<feature type="transmembrane region" description="Helical" evidence="1">
    <location>
        <begin position="60"/>
        <end position="81"/>
    </location>
</feature>
<evidence type="ECO:0000313" key="3">
    <source>
        <dbReference type="Proteomes" id="UP001165427"/>
    </source>
</evidence>
<keyword evidence="3" id="KW-1185">Reference proteome</keyword>
<feature type="transmembrane region" description="Helical" evidence="1">
    <location>
        <begin position="296"/>
        <end position="314"/>
    </location>
</feature>
<dbReference type="AlphaFoldDB" id="A0AA41R7U3"/>